<sequence length="168" mass="18924">MMASRNGPKGPAPKKNAVTYGKAPRSRPLGSLNTITESNPYDFPDSDGSDASTTPRKLNPPKMKPTTLPRPSNVHRGPIDTGRARVPAKQKKMMAMRAREPTRKPLSKMVSLWHVRQRIPSAHASKQRNRYLNPTPESSRSRNPSTRFRTRSPDLLRHRTQLRLLACL</sequence>
<protein>
    <submittedName>
        <fullName evidence="2">Uncharacterized protein</fullName>
    </submittedName>
</protein>
<evidence type="ECO:0000313" key="2">
    <source>
        <dbReference type="EMBL" id="KAF9755452.1"/>
    </source>
</evidence>
<dbReference type="EMBL" id="JADCTT010000003">
    <property type="protein sequence ID" value="KAF9755452.1"/>
    <property type="molecule type" value="Genomic_DNA"/>
</dbReference>
<dbReference type="AlphaFoldDB" id="A0A8H7NGE8"/>
<feature type="region of interest" description="Disordered" evidence="1">
    <location>
        <begin position="1"/>
        <end position="154"/>
    </location>
</feature>
<proteinExistence type="predicted"/>
<evidence type="ECO:0000313" key="3">
    <source>
        <dbReference type="Proteomes" id="UP000616885"/>
    </source>
</evidence>
<evidence type="ECO:0000256" key="1">
    <source>
        <dbReference type="SAM" id="MobiDB-lite"/>
    </source>
</evidence>
<name>A0A8H7NGE8_BIOOC</name>
<gene>
    <name evidence="2" type="ORF">IM811_010893</name>
</gene>
<dbReference type="Proteomes" id="UP000616885">
    <property type="component" value="Unassembled WGS sequence"/>
</dbReference>
<feature type="compositionally biased region" description="Polar residues" evidence="1">
    <location>
        <begin position="130"/>
        <end position="147"/>
    </location>
</feature>
<reference evidence="2" key="1">
    <citation type="submission" date="2020-10" db="EMBL/GenBank/DDBJ databases">
        <title>High-Quality Genome Resource of Clonostachys rosea strain S41 by Oxford Nanopore Long-Read Sequencing.</title>
        <authorList>
            <person name="Wang H."/>
        </authorList>
    </citation>
    <scope>NUCLEOTIDE SEQUENCE</scope>
    <source>
        <strain evidence="2">S41</strain>
    </source>
</reference>
<accession>A0A8H7NGE8</accession>
<comment type="caution">
    <text evidence="2">The sequence shown here is derived from an EMBL/GenBank/DDBJ whole genome shotgun (WGS) entry which is preliminary data.</text>
</comment>
<organism evidence="2 3">
    <name type="scientific">Bionectria ochroleuca</name>
    <name type="common">Gliocladium roseum</name>
    <dbReference type="NCBI Taxonomy" id="29856"/>
    <lineage>
        <taxon>Eukaryota</taxon>
        <taxon>Fungi</taxon>
        <taxon>Dikarya</taxon>
        <taxon>Ascomycota</taxon>
        <taxon>Pezizomycotina</taxon>
        <taxon>Sordariomycetes</taxon>
        <taxon>Hypocreomycetidae</taxon>
        <taxon>Hypocreales</taxon>
        <taxon>Bionectriaceae</taxon>
        <taxon>Clonostachys</taxon>
    </lineage>
</organism>